<feature type="transmembrane region" description="Helical" evidence="10">
    <location>
        <begin position="21"/>
        <end position="40"/>
    </location>
</feature>
<dbReference type="InterPro" id="IPR050222">
    <property type="entry name" value="MATE_MdtK"/>
</dbReference>
<dbReference type="GO" id="GO:0005886">
    <property type="term" value="C:plasma membrane"/>
    <property type="evidence" value="ECO:0007669"/>
    <property type="project" value="UniProtKB-SubCell"/>
</dbReference>
<feature type="transmembrane region" description="Helical" evidence="10">
    <location>
        <begin position="167"/>
        <end position="191"/>
    </location>
</feature>
<gene>
    <name evidence="11" type="ORF">MNBD_BACTEROID03-97</name>
</gene>
<feature type="transmembrane region" description="Helical" evidence="10">
    <location>
        <begin position="246"/>
        <end position="272"/>
    </location>
</feature>
<feature type="transmembrane region" description="Helical" evidence="10">
    <location>
        <begin position="60"/>
        <end position="81"/>
    </location>
</feature>
<evidence type="ECO:0000256" key="9">
    <source>
        <dbReference type="ARBA" id="ARBA00031636"/>
    </source>
</evidence>
<keyword evidence="5 10" id="KW-0812">Transmembrane</keyword>
<dbReference type="PANTHER" id="PTHR43298">
    <property type="entry name" value="MULTIDRUG RESISTANCE PROTEIN NORM-RELATED"/>
    <property type="match status" value="1"/>
</dbReference>
<keyword evidence="7" id="KW-0406">Ion transport</keyword>
<dbReference type="InterPro" id="IPR048279">
    <property type="entry name" value="MdtK-like"/>
</dbReference>
<evidence type="ECO:0000256" key="8">
    <source>
        <dbReference type="ARBA" id="ARBA00023136"/>
    </source>
</evidence>
<evidence type="ECO:0000256" key="1">
    <source>
        <dbReference type="ARBA" id="ARBA00004651"/>
    </source>
</evidence>
<keyword evidence="6 10" id="KW-1133">Transmembrane helix</keyword>
<keyword evidence="2" id="KW-0813">Transport</keyword>
<dbReference type="GO" id="GO:0006811">
    <property type="term" value="P:monoatomic ion transport"/>
    <property type="evidence" value="ECO:0007669"/>
    <property type="project" value="UniProtKB-KW"/>
</dbReference>
<dbReference type="GO" id="GO:0015297">
    <property type="term" value="F:antiporter activity"/>
    <property type="evidence" value="ECO:0007669"/>
    <property type="project" value="UniProtKB-KW"/>
</dbReference>
<dbReference type="GO" id="GO:0042910">
    <property type="term" value="F:xenobiotic transmembrane transporter activity"/>
    <property type="evidence" value="ECO:0007669"/>
    <property type="project" value="InterPro"/>
</dbReference>
<dbReference type="Pfam" id="PF01554">
    <property type="entry name" value="MatE"/>
    <property type="match status" value="2"/>
</dbReference>
<protein>
    <recommendedName>
        <fullName evidence="9">Multidrug-efflux transporter</fullName>
    </recommendedName>
</protein>
<evidence type="ECO:0000256" key="7">
    <source>
        <dbReference type="ARBA" id="ARBA00023065"/>
    </source>
</evidence>
<sequence>MPLQKTATLFQQYTKEFRYNIKLSVPVIMGMLGHTFVAFADNIMVGQLGTAELAAVSLGNSFVFIAMSLGIGFSTAITPLVAEADGAGNKADGKSALKHGLVLCTILGLSLFGLILLLKPLMYMMKQPLEVVKLAMPYLDLVAFSLVPLIIFQAFKQFSEGLSQTKYPMYATIIANIVNIILNYLLIFGSFGFPKLGIVGAAIGTLVSRVLMVVYIWYLLRGKKKFHDYVTSFNFRKIEKSVMRKIINLGFPSALQMFFEVAIFTAAIWLSGVLGKNAQAANQIALNLSSMTFMFGMGLGVAAMIRVGNQKGLKSFTDLRRIAQSIFFMTFLVEIVFAAVFLLGKNWLPTLYLDVDDVGNMADNTEVIYLAAQLLLVSAFFQISDGIQVVVLGALRGLQDVKIPTIITFIAYWLIGFPISYYLGLYTDLKSMGIWVGLLTGLTVSAIMLYIRFEYLTKKLIVDQ</sequence>
<feature type="transmembrane region" description="Helical" evidence="10">
    <location>
        <begin position="101"/>
        <end position="123"/>
    </location>
</feature>
<organism evidence="11">
    <name type="scientific">hydrothermal vent metagenome</name>
    <dbReference type="NCBI Taxonomy" id="652676"/>
    <lineage>
        <taxon>unclassified sequences</taxon>
        <taxon>metagenomes</taxon>
        <taxon>ecological metagenomes</taxon>
    </lineage>
</organism>
<feature type="transmembrane region" description="Helical" evidence="10">
    <location>
        <begin position="326"/>
        <end position="348"/>
    </location>
</feature>
<evidence type="ECO:0000256" key="3">
    <source>
        <dbReference type="ARBA" id="ARBA00022449"/>
    </source>
</evidence>
<feature type="transmembrane region" description="Helical" evidence="10">
    <location>
        <begin position="197"/>
        <end position="220"/>
    </location>
</feature>
<dbReference type="AlphaFoldDB" id="A0A3B0SWJ0"/>
<evidence type="ECO:0000256" key="2">
    <source>
        <dbReference type="ARBA" id="ARBA00022448"/>
    </source>
</evidence>
<evidence type="ECO:0000256" key="10">
    <source>
        <dbReference type="SAM" id="Phobius"/>
    </source>
</evidence>
<evidence type="ECO:0000313" key="11">
    <source>
        <dbReference type="EMBL" id="VAW09908.1"/>
    </source>
</evidence>
<feature type="transmembrane region" description="Helical" evidence="10">
    <location>
        <begin position="406"/>
        <end position="426"/>
    </location>
</feature>
<feature type="transmembrane region" description="Helical" evidence="10">
    <location>
        <begin position="368"/>
        <end position="394"/>
    </location>
</feature>
<feature type="transmembrane region" description="Helical" evidence="10">
    <location>
        <begin position="135"/>
        <end position="155"/>
    </location>
</feature>
<dbReference type="CDD" id="cd13131">
    <property type="entry name" value="MATE_NorM_like"/>
    <property type="match status" value="1"/>
</dbReference>
<keyword evidence="4" id="KW-1003">Cell membrane</keyword>
<keyword evidence="8 10" id="KW-0472">Membrane</keyword>
<feature type="transmembrane region" description="Helical" evidence="10">
    <location>
        <begin position="432"/>
        <end position="451"/>
    </location>
</feature>
<evidence type="ECO:0000256" key="5">
    <source>
        <dbReference type="ARBA" id="ARBA00022692"/>
    </source>
</evidence>
<dbReference type="PIRSF" id="PIRSF006603">
    <property type="entry name" value="DinF"/>
    <property type="match status" value="1"/>
</dbReference>
<reference evidence="11" key="1">
    <citation type="submission" date="2018-06" db="EMBL/GenBank/DDBJ databases">
        <authorList>
            <person name="Zhirakovskaya E."/>
        </authorList>
    </citation>
    <scope>NUCLEOTIDE SEQUENCE</scope>
</reference>
<dbReference type="InterPro" id="IPR002528">
    <property type="entry name" value="MATE_fam"/>
</dbReference>
<dbReference type="EMBL" id="UOEL01000004">
    <property type="protein sequence ID" value="VAW09908.1"/>
    <property type="molecule type" value="Genomic_DNA"/>
</dbReference>
<evidence type="ECO:0000256" key="4">
    <source>
        <dbReference type="ARBA" id="ARBA00022475"/>
    </source>
</evidence>
<name>A0A3B0SWJ0_9ZZZZ</name>
<keyword evidence="3" id="KW-0050">Antiport</keyword>
<comment type="subcellular location">
    <subcellularLocation>
        <location evidence="1">Cell membrane</location>
        <topology evidence="1">Multi-pass membrane protein</topology>
    </subcellularLocation>
</comment>
<dbReference type="NCBIfam" id="TIGR00797">
    <property type="entry name" value="matE"/>
    <property type="match status" value="1"/>
</dbReference>
<evidence type="ECO:0000256" key="6">
    <source>
        <dbReference type="ARBA" id="ARBA00022989"/>
    </source>
</evidence>
<feature type="transmembrane region" description="Helical" evidence="10">
    <location>
        <begin position="284"/>
        <end position="305"/>
    </location>
</feature>
<proteinExistence type="predicted"/>
<dbReference type="PANTHER" id="PTHR43298:SF2">
    <property type="entry name" value="FMN_FAD EXPORTER YEEO-RELATED"/>
    <property type="match status" value="1"/>
</dbReference>
<accession>A0A3B0SWJ0</accession>